<sequence length="383" mass="45043">MALIVREIPSHYYTAFILLAVLYKVYRGYVPKSPDYFKLSGVPPPSPLWGFDIDKAKARPYRPFRWEYHQNMSLKKLEPDWWIELESSYRERIAQRKQLHAELGNKILDALPGSEASCRELMEMAIQYLYTRYPNQFAMNWKSGVFENHILGLSFDTTKMDPLHFLLENVPEDFLITQEDKNTGLYILCAAVSCSAVGWRLAEKMGKPLHEVHGPVPDYAEKMKFSMDRFFTRMTCDKPIQRGSWSLEIGQLLYSQPGDAHYKLRETQLAELDVKDIHLRVDWQTLRRLPRSQAIVFNFKALFTPVTEFRNEPYIPKLLAKILREAKPSYLEYKSTRHVEHKLLPVLDAWAKEQEDEGRVPKDWKERTLDEDPFFPGWEKLYA</sequence>
<accession>A0A409VMH4</accession>
<comment type="caution">
    <text evidence="1">The sequence shown here is derived from an EMBL/GenBank/DDBJ whole genome shotgun (WGS) entry which is preliminary data.</text>
</comment>
<keyword evidence="2" id="KW-1185">Reference proteome</keyword>
<dbReference type="InParanoid" id="A0A409VMH4"/>
<reference evidence="1 2" key="1">
    <citation type="journal article" date="2018" name="Evol. Lett.">
        <title>Horizontal gene cluster transfer increased hallucinogenic mushroom diversity.</title>
        <authorList>
            <person name="Reynolds H.T."/>
            <person name="Vijayakumar V."/>
            <person name="Gluck-Thaler E."/>
            <person name="Korotkin H.B."/>
            <person name="Matheny P.B."/>
            <person name="Slot J.C."/>
        </authorList>
    </citation>
    <scope>NUCLEOTIDE SEQUENCE [LARGE SCALE GENOMIC DNA]</scope>
    <source>
        <strain evidence="1 2">SRW20</strain>
    </source>
</reference>
<protein>
    <submittedName>
        <fullName evidence="1">Uncharacterized protein</fullName>
    </submittedName>
</protein>
<gene>
    <name evidence="1" type="ORF">CVT26_007237</name>
</gene>
<dbReference type="InterPro" id="IPR021848">
    <property type="entry name" value="HODM_asu-like"/>
</dbReference>
<dbReference type="OrthoDB" id="5043642at2759"/>
<proteinExistence type="predicted"/>
<dbReference type="Proteomes" id="UP000284706">
    <property type="component" value="Unassembled WGS sequence"/>
</dbReference>
<dbReference type="AlphaFoldDB" id="A0A409VMH4"/>
<evidence type="ECO:0000313" key="2">
    <source>
        <dbReference type="Proteomes" id="UP000284706"/>
    </source>
</evidence>
<name>A0A409VMH4_9AGAR</name>
<evidence type="ECO:0000313" key="1">
    <source>
        <dbReference type="EMBL" id="PPQ67443.1"/>
    </source>
</evidence>
<dbReference type="EMBL" id="NHYE01005612">
    <property type="protein sequence ID" value="PPQ67443.1"/>
    <property type="molecule type" value="Genomic_DNA"/>
</dbReference>
<dbReference type="STRING" id="231916.A0A409VMH4"/>
<dbReference type="Pfam" id="PF11927">
    <property type="entry name" value="HODM_asu-like"/>
    <property type="match status" value="1"/>
</dbReference>
<organism evidence="1 2">
    <name type="scientific">Gymnopilus dilepis</name>
    <dbReference type="NCBI Taxonomy" id="231916"/>
    <lineage>
        <taxon>Eukaryota</taxon>
        <taxon>Fungi</taxon>
        <taxon>Dikarya</taxon>
        <taxon>Basidiomycota</taxon>
        <taxon>Agaricomycotina</taxon>
        <taxon>Agaricomycetes</taxon>
        <taxon>Agaricomycetidae</taxon>
        <taxon>Agaricales</taxon>
        <taxon>Agaricineae</taxon>
        <taxon>Hymenogastraceae</taxon>
        <taxon>Gymnopilus</taxon>
    </lineage>
</organism>